<dbReference type="AlphaFoldDB" id="A0A2I2G881"/>
<dbReference type="RefSeq" id="XP_024704402.1">
    <property type="nucleotide sequence ID" value="XM_024853257.1"/>
</dbReference>
<gene>
    <name evidence="1" type="ORF">P170DRAFT_475417</name>
</gene>
<dbReference type="VEuPathDB" id="FungiDB:P170DRAFT_475417"/>
<evidence type="ECO:0000313" key="1">
    <source>
        <dbReference type="EMBL" id="PLB49100.1"/>
    </source>
</evidence>
<evidence type="ECO:0000313" key="2">
    <source>
        <dbReference type="Proteomes" id="UP000234275"/>
    </source>
</evidence>
<dbReference type="EMBL" id="MSFO01000004">
    <property type="protein sequence ID" value="PLB49100.1"/>
    <property type="molecule type" value="Genomic_DNA"/>
</dbReference>
<dbReference type="Proteomes" id="UP000234275">
    <property type="component" value="Unassembled WGS sequence"/>
</dbReference>
<dbReference type="GeneID" id="36560955"/>
<sequence length="277" mass="32752">MEELKQQLVSRTSVFTNKIGNANFKTPSLRTWAVLISSGITLSSTVALYTLHRYLGKRLEHEQNVGDVSPFLPFKITSVPPVWDNWHYLLNCATCRVHRKDLPPRDLPGLFELMVRQNMMEFRRLPYGYFVYWIAPRSVKPTFADSHILALDFVERDALNGIFVVCQREADKLVCLVNGRHPIETRLIMHYWEEGDDVIFCRETLMWRLKARENEKQRKLPLENPVLRFMHELTAWWLLDSGVRYLKEMKPDREKKHRGFHVLRPLFSLFRWTRPGG</sequence>
<organism evidence="1 2">
    <name type="scientific">Aspergillus steynii IBT 23096</name>
    <dbReference type="NCBI Taxonomy" id="1392250"/>
    <lineage>
        <taxon>Eukaryota</taxon>
        <taxon>Fungi</taxon>
        <taxon>Dikarya</taxon>
        <taxon>Ascomycota</taxon>
        <taxon>Pezizomycotina</taxon>
        <taxon>Eurotiomycetes</taxon>
        <taxon>Eurotiomycetidae</taxon>
        <taxon>Eurotiales</taxon>
        <taxon>Aspergillaceae</taxon>
        <taxon>Aspergillus</taxon>
        <taxon>Aspergillus subgen. Circumdati</taxon>
    </lineage>
</organism>
<protein>
    <submittedName>
        <fullName evidence="1">Uncharacterized protein</fullName>
    </submittedName>
</protein>
<dbReference type="OrthoDB" id="5599753at2759"/>
<keyword evidence="2" id="KW-1185">Reference proteome</keyword>
<accession>A0A2I2G881</accession>
<name>A0A2I2G881_9EURO</name>
<proteinExistence type="predicted"/>
<reference evidence="1 2" key="1">
    <citation type="submission" date="2016-12" db="EMBL/GenBank/DDBJ databases">
        <title>The genomes of Aspergillus section Nigri reveals drivers in fungal speciation.</title>
        <authorList>
            <consortium name="DOE Joint Genome Institute"/>
            <person name="Vesth T.C."/>
            <person name="Nybo J."/>
            <person name="Theobald S."/>
            <person name="Brandl J."/>
            <person name="Frisvad J.C."/>
            <person name="Nielsen K.F."/>
            <person name="Lyhne E.K."/>
            <person name="Kogle M.E."/>
            <person name="Kuo A."/>
            <person name="Riley R."/>
            <person name="Clum A."/>
            <person name="Nolan M."/>
            <person name="Lipzen A."/>
            <person name="Salamov A."/>
            <person name="Henrissat B."/>
            <person name="Wiebenga A."/>
            <person name="De Vries R.P."/>
            <person name="Grigoriev I.V."/>
            <person name="Mortensen U.H."/>
            <person name="Andersen M.R."/>
            <person name="Baker S.E."/>
        </authorList>
    </citation>
    <scope>NUCLEOTIDE SEQUENCE [LARGE SCALE GENOMIC DNA]</scope>
    <source>
        <strain evidence="1 2">IBT 23096</strain>
    </source>
</reference>
<comment type="caution">
    <text evidence="1">The sequence shown here is derived from an EMBL/GenBank/DDBJ whole genome shotgun (WGS) entry which is preliminary data.</text>
</comment>